<evidence type="ECO:0008006" key="4">
    <source>
        <dbReference type="Google" id="ProtNLM"/>
    </source>
</evidence>
<evidence type="ECO:0000313" key="2">
    <source>
        <dbReference type="EMBL" id="KTB44174.1"/>
    </source>
</evidence>
<feature type="region of interest" description="Disordered" evidence="1">
    <location>
        <begin position="1"/>
        <end position="22"/>
    </location>
</feature>
<accession>A0A0W0G6L4</accession>
<proteinExistence type="predicted"/>
<sequence>MAEDKKPSGSRPRREEPAAEEAVIGSTMPVQVVSAVKEVKAALPRAFTGSRGEAKKFLREVLIYVALNPKAFPDDRSKKLFLLSYMTDGAGEFWKNDKADLLLAFDPEAEKVTWSEFLDDFRTSFEPLDPALKAQLELKDLKMKERADEYTYQFIYLAKQTGYNDAAQIKAPLPRSRTG</sequence>
<name>A0A0W0G6L4_MONRR</name>
<feature type="compositionally biased region" description="Basic and acidic residues" evidence="1">
    <location>
        <begin position="1"/>
        <end position="17"/>
    </location>
</feature>
<evidence type="ECO:0000313" key="3">
    <source>
        <dbReference type="Proteomes" id="UP000054988"/>
    </source>
</evidence>
<reference evidence="2 3" key="1">
    <citation type="submission" date="2015-12" db="EMBL/GenBank/DDBJ databases">
        <title>Draft genome sequence of Moniliophthora roreri, the causal agent of frosty pod rot of cacao.</title>
        <authorList>
            <person name="Aime M.C."/>
            <person name="Diaz-Valderrama J.R."/>
            <person name="Kijpornyongpan T."/>
            <person name="Phillips-Mora W."/>
        </authorList>
    </citation>
    <scope>NUCLEOTIDE SEQUENCE [LARGE SCALE GENOMIC DNA]</scope>
    <source>
        <strain evidence="2 3">MCA 2952</strain>
    </source>
</reference>
<evidence type="ECO:0000256" key="1">
    <source>
        <dbReference type="SAM" id="MobiDB-lite"/>
    </source>
</evidence>
<gene>
    <name evidence="2" type="ORF">WG66_3250</name>
</gene>
<dbReference type="EMBL" id="LATX01000979">
    <property type="protein sequence ID" value="KTB44174.1"/>
    <property type="molecule type" value="Genomic_DNA"/>
</dbReference>
<organism evidence="2 3">
    <name type="scientific">Moniliophthora roreri</name>
    <name type="common">Frosty pod rot fungus</name>
    <name type="synonym">Monilia roreri</name>
    <dbReference type="NCBI Taxonomy" id="221103"/>
    <lineage>
        <taxon>Eukaryota</taxon>
        <taxon>Fungi</taxon>
        <taxon>Dikarya</taxon>
        <taxon>Basidiomycota</taxon>
        <taxon>Agaricomycotina</taxon>
        <taxon>Agaricomycetes</taxon>
        <taxon>Agaricomycetidae</taxon>
        <taxon>Agaricales</taxon>
        <taxon>Marasmiineae</taxon>
        <taxon>Marasmiaceae</taxon>
        <taxon>Moniliophthora</taxon>
    </lineage>
</organism>
<comment type="caution">
    <text evidence="2">The sequence shown here is derived from an EMBL/GenBank/DDBJ whole genome shotgun (WGS) entry which is preliminary data.</text>
</comment>
<dbReference type="AlphaFoldDB" id="A0A0W0G6L4"/>
<dbReference type="Proteomes" id="UP000054988">
    <property type="component" value="Unassembled WGS sequence"/>
</dbReference>
<protein>
    <recommendedName>
        <fullName evidence="4">Retrotransposon gag domain-containing protein</fullName>
    </recommendedName>
</protein>